<evidence type="ECO:0000313" key="2">
    <source>
        <dbReference type="EMBL" id="CAF1005265.1"/>
    </source>
</evidence>
<name>A0A814H3H5_9BILA</name>
<dbReference type="EMBL" id="CAJOBI010007206">
    <property type="protein sequence ID" value="CAF4079953.1"/>
    <property type="molecule type" value="Genomic_DNA"/>
</dbReference>
<reference evidence="2" key="1">
    <citation type="submission" date="2021-02" db="EMBL/GenBank/DDBJ databases">
        <authorList>
            <person name="Nowell W R."/>
        </authorList>
    </citation>
    <scope>NUCLEOTIDE SEQUENCE</scope>
</reference>
<dbReference type="EMBL" id="CAJOBF010002571">
    <property type="protein sequence ID" value="CAF4043300.1"/>
    <property type="molecule type" value="Genomic_DNA"/>
</dbReference>
<dbReference type="Proteomes" id="UP000663855">
    <property type="component" value="Unassembled WGS sequence"/>
</dbReference>
<comment type="caution">
    <text evidence="2">The sequence shown here is derived from an EMBL/GenBank/DDBJ whole genome shotgun (WGS) entry which is preliminary data.</text>
</comment>
<dbReference type="Proteomes" id="UP000663834">
    <property type="component" value="Unassembled WGS sequence"/>
</dbReference>
<dbReference type="EMBL" id="CAJOBJ010001487">
    <property type="protein sequence ID" value="CAF3881659.1"/>
    <property type="molecule type" value="Genomic_DNA"/>
</dbReference>
<evidence type="ECO:0000313" key="5">
    <source>
        <dbReference type="EMBL" id="CAF1930286.1"/>
    </source>
</evidence>
<organism evidence="2 12">
    <name type="scientific">Rotaria magnacalcarata</name>
    <dbReference type="NCBI Taxonomy" id="392030"/>
    <lineage>
        <taxon>Eukaryota</taxon>
        <taxon>Metazoa</taxon>
        <taxon>Spiralia</taxon>
        <taxon>Gnathifera</taxon>
        <taxon>Rotifera</taxon>
        <taxon>Eurotatoria</taxon>
        <taxon>Bdelloidea</taxon>
        <taxon>Philodinida</taxon>
        <taxon>Philodinidae</taxon>
        <taxon>Rotaria</taxon>
    </lineage>
</organism>
<dbReference type="Proteomes" id="UP000663866">
    <property type="component" value="Unassembled WGS sequence"/>
</dbReference>
<dbReference type="Proteomes" id="UP000663856">
    <property type="component" value="Unassembled WGS sequence"/>
</dbReference>
<accession>A0A814H3H5</accession>
<dbReference type="AlphaFoldDB" id="A0A814H3H5"/>
<keyword evidence="13" id="KW-1185">Reference proteome</keyword>
<dbReference type="EMBL" id="CAJOBH010001483">
    <property type="protein sequence ID" value="CAF3857227.1"/>
    <property type="molecule type" value="Genomic_DNA"/>
</dbReference>
<evidence type="ECO:0000313" key="8">
    <source>
        <dbReference type="EMBL" id="CAF3857227.1"/>
    </source>
</evidence>
<dbReference type="Proteomes" id="UP000681967">
    <property type="component" value="Unassembled WGS sequence"/>
</dbReference>
<evidence type="ECO:0000313" key="6">
    <source>
        <dbReference type="EMBL" id="CAF1964273.1"/>
    </source>
</evidence>
<dbReference type="OrthoDB" id="10020955at2759"/>
<evidence type="ECO:0000313" key="10">
    <source>
        <dbReference type="EMBL" id="CAF4043300.1"/>
    </source>
</evidence>
<dbReference type="Proteomes" id="UP000681720">
    <property type="component" value="Unassembled WGS sequence"/>
</dbReference>
<dbReference type="EMBL" id="CAJOBG010000287">
    <property type="protein sequence ID" value="CAF3791993.1"/>
    <property type="molecule type" value="Genomic_DNA"/>
</dbReference>
<dbReference type="Proteomes" id="UP000663824">
    <property type="component" value="Unassembled WGS sequence"/>
</dbReference>
<dbReference type="EMBL" id="CAJNOW010000172">
    <property type="protein sequence ID" value="CAF1261094.1"/>
    <property type="molecule type" value="Genomic_DNA"/>
</dbReference>
<evidence type="ECO:0000313" key="11">
    <source>
        <dbReference type="EMBL" id="CAF4079953.1"/>
    </source>
</evidence>
<evidence type="ECO:0000313" key="13">
    <source>
        <dbReference type="Proteomes" id="UP000663866"/>
    </source>
</evidence>
<gene>
    <name evidence="8" type="ORF">BYL167_LOCUS6185</name>
    <name evidence="2" type="ORF">CJN711_LOCUS2554</name>
    <name evidence="9" type="ORF">GIL414_LOCUS5575</name>
    <name evidence="3" type="ORF">KQP761_LOCUS2803</name>
    <name evidence="4" type="ORF">MBJ925_LOCUS1112</name>
    <name evidence="7" type="ORF">OVN521_LOCUS3363</name>
    <name evidence="11" type="ORF">SMN809_LOCUS16250</name>
    <name evidence="10" type="ORF">UXM345_LOCUS18736</name>
    <name evidence="5" type="ORF">WKI299_LOCUS450</name>
    <name evidence="6" type="ORF">XDN619_LOCUS1542</name>
</gene>
<dbReference type="EMBL" id="CAJNRG010000071">
    <property type="protein sequence ID" value="CAF1964273.1"/>
    <property type="molecule type" value="Genomic_DNA"/>
</dbReference>
<evidence type="ECO:0000313" key="3">
    <source>
        <dbReference type="EMBL" id="CAF1261094.1"/>
    </source>
</evidence>
<feature type="chain" id="PRO_5036224583" evidence="1">
    <location>
        <begin position="21"/>
        <end position="92"/>
    </location>
</feature>
<evidence type="ECO:0000313" key="7">
    <source>
        <dbReference type="EMBL" id="CAF3791993.1"/>
    </source>
</evidence>
<keyword evidence="1" id="KW-0732">Signal</keyword>
<evidence type="ECO:0000313" key="4">
    <source>
        <dbReference type="EMBL" id="CAF1914945.1"/>
    </source>
</evidence>
<proteinExistence type="predicted"/>
<protein>
    <submittedName>
        <fullName evidence="2">Uncharacterized protein</fullName>
    </submittedName>
</protein>
<evidence type="ECO:0000313" key="12">
    <source>
        <dbReference type="Proteomes" id="UP000663855"/>
    </source>
</evidence>
<evidence type="ECO:0000313" key="9">
    <source>
        <dbReference type="EMBL" id="CAF3881659.1"/>
    </source>
</evidence>
<dbReference type="Proteomes" id="UP000676336">
    <property type="component" value="Unassembled WGS sequence"/>
</dbReference>
<dbReference type="EMBL" id="CAJNRF010000029">
    <property type="protein sequence ID" value="CAF1930286.1"/>
    <property type="molecule type" value="Genomic_DNA"/>
</dbReference>
<dbReference type="EMBL" id="CAJNOV010000156">
    <property type="protein sequence ID" value="CAF1005265.1"/>
    <property type="molecule type" value="Genomic_DNA"/>
</dbReference>
<dbReference type="Proteomes" id="UP000663887">
    <property type="component" value="Unassembled WGS sequence"/>
</dbReference>
<evidence type="ECO:0000256" key="1">
    <source>
        <dbReference type="SAM" id="SignalP"/>
    </source>
</evidence>
<dbReference type="Proteomes" id="UP000663842">
    <property type="component" value="Unassembled WGS sequence"/>
</dbReference>
<sequence length="92" mass="10844">MQTYHYAFWLLTLSVALTNARSPFRLIGNEDNEEVYDPINSYEYIYAPYGLAAYLNKPTAFETIDDTTPHRLLSFDWRRQSIRKGDPREFMG</sequence>
<dbReference type="EMBL" id="CAJNRE010000071">
    <property type="protein sequence ID" value="CAF1914945.1"/>
    <property type="molecule type" value="Genomic_DNA"/>
</dbReference>
<feature type="signal peptide" evidence="1">
    <location>
        <begin position="1"/>
        <end position="20"/>
    </location>
</feature>